<dbReference type="PANTHER" id="PTHR34700">
    <property type="entry name" value="POTASSIUM BINDING PROTEIN KBP"/>
    <property type="match status" value="1"/>
</dbReference>
<dbReference type="SMART" id="SM00257">
    <property type="entry name" value="LysM"/>
    <property type="match status" value="1"/>
</dbReference>
<dbReference type="EMBL" id="CP003390">
    <property type="protein sequence ID" value="AFI83107.1"/>
    <property type="molecule type" value="Genomic_DNA"/>
</dbReference>
<dbReference type="STRING" id="754476.Q7A_248"/>
<dbReference type="HOGENOM" id="CLU_050533_0_0_6"/>
<dbReference type="InterPro" id="IPR052196">
    <property type="entry name" value="Bact_Kbp"/>
</dbReference>
<dbReference type="KEGG" id="mej:Q7A_248"/>
<evidence type="ECO:0000313" key="1">
    <source>
        <dbReference type="EMBL" id="AFI83107.1"/>
    </source>
</evidence>
<dbReference type="PATRIC" id="fig|754476.3.peg.246"/>
<dbReference type="RefSeq" id="WP_014705482.1">
    <property type="nucleotide sequence ID" value="NC_017857.3"/>
</dbReference>
<dbReference type="OrthoDB" id="9765158at2"/>
<reference evidence="1 2" key="2">
    <citation type="journal article" date="2013" name="Int. J. Syst. Evol. Microbiol.">
        <title>Methylophaga nitratireducenticrescens sp. nov. and Methylophaga frappieri sp. nov., isolated from the biofilm of the methanol-fed denitrification system treating the seawater at the Montreal Biodome.</title>
        <authorList>
            <person name="Villeneuve C."/>
            <person name="Martineau C."/>
            <person name="Mauffrey F."/>
            <person name="Villemur R."/>
        </authorList>
    </citation>
    <scope>NUCLEOTIDE SEQUENCE [LARGE SCALE GENOMIC DNA]</scope>
    <source>
        <strain evidence="1 2">JAM1</strain>
    </source>
</reference>
<protein>
    <submittedName>
        <fullName evidence="1">Uncharacterized protein</fullName>
    </submittedName>
</protein>
<dbReference type="SUPFAM" id="SSF54106">
    <property type="entry name" value="LysM domain"/>
    <property type="match status" value="1"/>
</dbReference>
<accession>I1XFD8</accession>
<sequence length="343" mass="38335">MIRHVCLGVFALLISNMLFANEVALKPDHPDRYVVVKGDTLWEISAKFLQFPWHWPEIWQVNPQVENPHLIYPGDELTLVYRDGRPVLELNRGQQTFKLSPEMREIRLDEAIHTIPLSIIRPFLTKPRVVGAEALDAAPYVVATSDERLLSGAGDIVYARGVTEPEKTDFNVFRGGKVYLDPNTGEELGVEAIYTGDAVVKEPGEVSTLGLTYTNREVMVGDRLLVVEDEDFELNFFPRAPSQPMNGTIISVFDGVSQVGQYQIIVLNLGTRDGLESGHVLSVYKTGKTVRDAVSEDRKATVTLPDEHAGEAMVFKLYEKVSYAIVMKATTSMHLFDKVRSAE</sequence>
<name>I1XFD8_METNJ</name>
<keyword evidence="2" id="KW-1185">Reference proteome</keyword>
<evidence type="ECO:0000313" key="2">
    <source>
        <dbReference type="Proteomes" id="UP000009144"/>
    </source>
</evidence>
<dbReference type="InterPro" id="IPR036779">
    <property type="entry name" value="LysM_dom_sf"/>
</dbReference>
<dbReference type="AlphaFoldDB" id="I1XFD8"/>
<organism evidence="1 2">
    <name type="scientific">Methylophaga nitratireducenticrescens</name>
    <dbReference type="NCBI Taxonomy" id="754476"/>
    <lineage>
        <taxon>Bacteria</taxon>
        <taxon>Pseudomonadati</taxon>
        <taxon>Pseudomonadota</taxon>
        <taxon>Gammaproteobacteria</taxon>
        <taxon>Thiotrichales</taxon>
        <taxon>Piscirickettsiaceae</taxon>
        <taxon>Methylophaga</taxon>
    </lineage>
</organism>
<gene>
    <name evidence="1" type="ordered locus">Q7A_248</name>
</gene>
<reference evidence="1 2" key="1">
    <citation type="journal article" date="2012" name="J. Bacteriol.">
        <title>Complete genome sequences of Methylophaga sp. strain JAM1 and Methylophaga sp. strain JAM7.</title>
        <authorList>
            <person name="Villeneuve C."/>
            <person name="Martineau C."/>
            <person name="Mauffrey F."/>
            <person name="Villemur R."/>
        </authorList>
    </citation>
    <scope>NUCLEOTIDE SEQUENCE [LARGE SCALE GENOMIC DNA]</scope>
    <source>
        <strain evidence="1 2">JAM1</strain>
    </source>
</reference>
<proteinExistence type="predicted"/>
<dbReference type="eggNOG" id="COG1652">
    <property type="taxonomic scope" value="Bacteria"/>
</dbReference>
<dbReference type="Gene3D" id="3.10.350.10">
    <property type="entry name" value="LysM domain"/>
    <property type="match status" value="1"/>
</dbReference>
<dbReference type="PROSITE" id="PS51782">
    <property type="entry name" value="LYSM"/>
    <property type="match status" value="1"/>
</dbReference>
<dbReference type="Pfam" id="PF01476">
    <property type="entry name" value="LysM"/>
    <property type="match status" value="1"/>
</dbReference>
<dbReference type="PANTHER" id="PTHR34700:SF4">
    <property type="entry name" value="PHAGE-LIKE ELEMENT PBSX PROTEIN XKDP"/>
    <property type="match status" value="1"/>
</dbReference>
<dbReference type="InterPro" id="IPR018392">
    <property type="entry name" value="LysM"/>
</dbReference>
<dbReference type="Proteomes" id="UP000009144">
    <property type="component" value="Chromosome"/>
</dbReference>
<dbReference type="CDD" id="cd00118">
    <property type="entry name" value="LysM"/>
    <property type="match status" value="1"/>
</dbReference>